<name>A0ABQ9GJ82_9NEOP</name>
<keyword evidence="3" id="KW-1185">Reference proteome</keyword>
<organism evidence="2 3">
    <name type="scientific">Dryococelus australis</name>
    <dbReference type="NCBI Taxonomy" id="614101"/>
    <lineage>
        <taxon>Eukaryota</taxon>
        <taxon>Metazoa</taxon>
        <taxon>Ecdysozoa</taxon>
        <taxon>Arthropoda</taxon>
        <taxon>Hexapoda</taxon>
        <taxon>Insecta</taxon>
        <taxon>Pterygota</taxon>
        <taxon>Neoptera</taxon>
        <taxon>Polyneoptera</taxon>
        <taxon>Phasmatodea</taxon>
        <taxon>Verophasmatodea</taxon>
        <taxon>Anareolatae</taxon>
        <taxon>Phasmatidae</taxon>
        <taxon>Eurycanthinae</taxon>
        <taxon>Dryococelus</taxon>
    </lineage>
</organism>
<sequence>MQGDIAYWLGRRIQKAQSDLRCTIIHQDATEGNILVLVCSQPLVNRLVRVVEDVEHDVIGTRASKTFHVFDMPSRFLDFDAVGQERPEEFADSFWDKLEFKTCSFTQFQQLVHTVFDTSWRTMAQSSPPTVTADNQGADDIGILVHTYVESSLQVIELANSSEWRPHISPFCLLSGFSVLGTSSIPLSTDNVVSDVASTAEWQAVRPGGRQYGQAAGSTAGWQAVRPGGRQYGQAAGSTAGWQAVRPGGRQYGRVAGSTAGWQAVRPGSRQYGQAAGSTARWQAVRTGDWQYGQATGSTAEWLAVRPGGRQYGQATGSTAGWQAVRPGGRQYGQAAGSTAGWLAVRPGGRQYGQAAGSTAGWLAVRTGDWQYGQGAGSTAGWQAVRPGGRQYGQATGSTARRQAVRPSGWQYGQAAGSTAKRLAVRPGGRQYGRVAGSTAEWLAVRPGGRQYGQGAGSTARRLAVRPGGRQYGQATGSTARRQAVRPSGWQYGRVAGSTARRQAVRPGGRQYGRVAGSTARRLAVRPSGWQYGRVAGSTAGWQAVRSHDAHTNGAIRSGDTSGSFGAPSRTVGISRWFHTLSSIHATNTSLTIVPQPPVVAHTSFRSRSLARRPPSFTAGRWVAALRAHRSRKRVGRGGFPTTARSIRVGASYSTSLASYQGVPGSFPFWVTGFSHVGIVPDDAVGRRVFWGISRFPPPFHSGAAPYSLQSPSSPLRASLLRATQISSRTHNNIIHFTVRTCEWSGEIWAALNIEVLKDDEDEARRKLEIPEKTGRPAESSGTISTCENPGSDPVHLGGRRVV</sequence>
<proteinExistence type="predicted"/>
<evidence type="ECO:0000313" key="3">
    <source>
        <dbReference type="Proteomes" id="UP001159363"/>
    </source>
</evidence>
<dbReference type="Proteomes" id="UP001159363">
    <property type="component" value="Chromosome 10"/>
</dbReference>
<gene>
    <name evidence="2" type="ORF">PR048_025688</name>
</gene>
<evidence type="ECO:0000313" key="2">
    <source>
        <dbReference type="EMBL" id="KAJ8872087.1"/>
    </source>
</evidence>
<evidence type="ECO:0000256" key="1">
    <source>
        <dbReference type="SAM" id="MobiDB-lite"/>
    </source>
</evidence>
<feature type="region of interest" description="Disordered" evidence="1">
    <location>
        <begin position="768"/>
        <end position="803"/>
    </location>
</feature>
<comment type="caution">
    <text evidence="2">The sequence shown here is derived from an EMBL/GenBank/DDBJ whole genome shotgun (WGS) entry which is preliminary data.</text>
</comment>
<reference evidence="2 3" key="1">
    <citation type="submission" date="2023-02" db="EMBL/GenBank/DDBJ databases">
        <title>LHISI_Scaffold_Assembly.</title>
        <authorList>
            <person name="Stuart O.P."/>
            <person name="Cleave R."/>
            <person name="Magrath M.J.L."/>
            <person name="Mikheyev A.S."/>
        </authorList>
    </citation>
    <scope>NUCLEOTIDE SEQUENCE [LARGE SCALE GENOMIC DNA]</scope>
    <source>
        <strain evidence="2">Daus_M_001</strain>
        <tissue evidence="2">Leg muscle</tissue>
    </source>
</reference>
<accession>A0ABQ9GJ82</accession>
<protein>
    <submittedName>
        <fullName evidence="2">Uncharacterized protein</fullName>
    </submittedName>
</protein>
<dbReference type="EMBL" id="JARBHB010000011">
    <property type="protein sequence ID" value="KAJ8872087.1"/>
    <property type="molecule type" value="Genomic_DNA"/>
</dbReference>
<feature type="compositionally biased region" description="Polar residues" evidence="1">
    <location>
        <begin position="780"/>
        <end position="789"/>
    </location>
</feature>